<dbReference type="SUPFAM" id="SSF52058">
    <property type="entry name" value="L domain-like"/>
    <property type="match status" value="2"/>
</dbReference>
<organism evidence="13 14">
    <name type="scientific">Rosa chinensis</name>
    <name type="common">China rose</name>
    <dbReference type="NCBI Taxonomy" id="74649"/>
    <lineage>
        <taxon>Eukaryota</taxon>
        <taxon>Viridiplantae</taxon>
        <taxon>Streptophyta</taxon>
        <taxon>Embryophyta</taxon>
        <taxon>Tracheophyta</taxon>
        <taxon>Spermatophyta</taxon>
        <taxon>Magnoliopsida</taxon>
        <taxon>eudicotyledons</taxon>
        <taxon>Gunneridae</taxon>
        <taxon>Pentapetalae</taxon>
        <taxon>rosids</taxon>
        <taxon>fabids</taxon>
        <taxon>Rosales</taxon>
        <taxon>Rosaceae</taxon>
        <taxon>Rosoideae</taxon>
        <taxon>Rosoideae incertae sedis</taxon>
        <taxon>Rosa</taxon>
    </lineage>
</organism>
<comment type="similarity">
    <text evidence="2">Belongs to the RLP family.</text>
</comment>
<dbReference type="SMART" id="SM00369">
    <property type="entry name" value="LRR_TYP"/>
    <property type="match status" value="4"/>
</dbReference>
<sequence length="488" mass="54202">MSSKLHVAGAKISESTPEKWLLKVSSHIKHLDLSYNQIHGKLTFQINFPKLGYIDLSHNLYEGPLPHWSSPASFLHLQCNKFSGSIPFNFDKMFPNLKELYLSDNHFYGTIPPSLCNIKDLSLLSLKTNHLHGEFPQAWSAWRNILVVDVAQNNLSGNISSSMGVPSSLVMLKMNNNNFGGKIPSSMFHNCTALKSIDLGDNRFTGSIPLWTRITRSNASSKLQMLRLRSNSLSGHIPHRLCYLPSLHIIDLGDNNFSGTIPKCLFHLTSLVHGTNSSGKPYGNVTYPQQTTLTLKGRELVYDTTLGLVCSIDLSSNKLEGEIPEEITSLIELGTLNLSRNHFNGNIPSNIGNLIKVETLDLSNNNLSGVIPQSLIPASNQLQAVNEASIYMGNPYLCDLLTKCVGDNTPSPMNQGDDGRGHKDKDDIGKLGYYVSVTLGFILGFWGVCGTLLVKHSWRYIYFQFFDHIKDKVALAIALKVARFQRRS</sequence>
<evidence type="ECO:0000256" key="5">
    <source>
        <dbReference type="ARBA" id="ARBA00022692"/>
    </source>
</evidence>
<keyword evidence="8 12" id="KW-1133">Transmembrane helix</keyword>
<dbReference type="FunFam" id="3.80.10.10:FF:000383">
    <property type="entry name" value="Leucine-rich repeat receptor protein kinase EMS1"/>
    <property type="match status" value="1"/>
</dbReference>
<name>A0A2P6Q7Q4_ROSCH</name>
<dbReference type="PANTHER" id="PTHR48063:SF90">
    <property type="entry name" value="OS11G0565920 PROTEIN"/>
    <property type="match status" value="1"/>
</dbReference>
<dbReference type="FunFam" id="3.80.10.10:FF:000041">
    <property type="entry name" value="LRR receptor-like serine/threonine-protein kinase ERECTA"/>
    <property type="match status" value="1"/>
</dbReference>
<keyword evidence="10" id="KW-0675">Receptor</keyword>
<evidence type="ECO:0000256" key="3">
    <source>
        <dbReference type="ARBA" id="ARBA00022475"/>
    </source>
</evidence>
<dbReference type="Proteomes" id="UP000238479">
    <property type="component" value="Chromosome 5"/>
</dbReference>
<evidence type="ECO:0000256" key="8">
    <source>
        <dbReference type="ARBA" id="ARBA00022989"/>
    </source>
</evidence>
<dbReference type="STRING" id="74649.A0A2P6Q7Q4"/>
<dbReference type="EMBL" id="PDCK01000043">
    <property type="protein sequence ID" value="PRQ30218.1"/>
    <property type="molecule type" value="Genomic_DNA"/>
</dbReference>
<dbReference type="Gramene" id="PRQ30218">
    <property type="protein sequence ID" value="PRQ30218"/>
    <property type="gene ID" value="RchiOBHm_Chr5g0022221"/>
</dbReference>
<evidence type="ECO:0000256" key="11">
    <source>
        <dbReference type="ARBA" id="ARBA00023180"/>
    </source>
</evidence>
<evidence type="ECO:0000256" key="10">
    <source>
        <dbReference type="ARBA" id="ARBA00023170"/>
    </source>
</evidence>
<keyword evidence="14" id="KW-1185">Reference proteome</keyword>
<keyword evidence="6" id="KW-0732">Signal</keyword>
<keyword evidence="11" id="KW-0325">Glycoprotein</keyword>
<dbReference type="Pfam" id="PF00560">
    <property type="entry name" value="LRR_1"/>
    <property type="match status" value="6"/>
</dbReference>
<accession>A0A2P6Q7Q4</accession>
<evidence type="ECO:0000256" key="1">
    <source>
        <dbReference type="ARBA" id="ARBA00004251"/>
    </source>
</evidence>
<keyword evidence="9 12" id="KW-0472">Membrane</keyword>
<evidence type="ECO:0000256" key="7">
    <source>
        <dbReference type="ARBA" id="ARBA00022737"/>
    </source>
</evidence>
<evidence type="ECO:0000256" key="6">
    <source>
        <dbReference type="ARBA" id="ARBA00022729"/>
    </source>
</evidence>
<proteinExistence type="inferred from homology"/>
<reference evidence="13 14" key="1">
    <citation type="journal article" date="2018" name="Nat. Genet.">
        <title>The Rosa genome provides new insights in the design of modern roses.</title>
        <authorList>
            <person name="Bendahmane M."/>
        </authorList>
    </citation>
    <scope>NUCLEOTIDE SEQUENCE [LARGE SCALE GENOMIC DNA]</scope>
    <source>
        <strain evidence="14">cv. Old Blush</strain>
    </source>
</reference>
<dbReference type="Gene3D" id="3.80.10.10">
    <property type="entry name" value="Ribonuclease Inhibitor"/>
    <property type="match status" value="1"/>
</dbReference>
<dbReference type="InterPro" id="IPR003591">
    <property type="entry name" value="Leu-rich_rpt_typical-subtyp"/>
</dbReference>
<gene>
    <name evidence="13" type="ORF">RchiOBHm_Chr5g0022221</name>
</gene>
<evidence type="ECO:0000256" key="12">
    <source>
        <dbReference type="SAM" id="Phobius"/>
    </source>
</evidence>
<feature type="transmembrane region" description="Helical" evidence="12">
    <location>
        <begin position="431"/>
        <end position="454"/>
    </location>
</feature>
<evidence type="ECO:0000256" key="2">
    <source>
        <dbReference type="ARBA" id="ARBA00009592"/>
    </source>
</evidence>
<evidence type="ECO:0000313" key="13">
    <source>
        <dbReference type="EMBL" id="PRQ30218.1"/>
    </source>
</evidence>
<evidence type="ECO:0000313" key="14">
    <source>
        <dbReference type="Proteomes" id="UP000238479"/>
    </source>
</evidence>
<evidence type="ECO:0000256" key="4">
    <source>
        <dbReference type="ARBA" id="ARBA00022614"/>
    </source>
</evidence>
<dbReference type="OMA" id="DRISANW"/>
<dbReference type="AlphaFoldDB" id="A0A2P6Q7Q4"/>
<comment type="subcellular location">
    <subcellularLocation>
        <location evidence="1">Cell membrane</location>
        <topology evidence="1">Single-pass type I membrane protein</topology>
    </subcellularLocation>
</comment>
<dbReference type="PANTHER" id="PTHR48063">
    <property type="entry name" value="LRR RECEPTOR-LIKE KINASE"/>
    <property type="match status" value="1"/>
</dbReference>
<dbReference type="InterPro" id="IPR001611">
    <property type="entry name" value="Leu-rich_rpt"/>
</dbReference>
<keyword evidence="3" id="KW-1003">Cell membrane</keyword>
<dbReference type="GO" id="GO:0005886">
    <property type="term" value="C:plasma membrane"/>
    <property type="evidence" value="ECO:0007669"/>
    <property type="project" value="UniProtKB-SubCell"/>
</dbReference>
<keyword evidence="5 12" id="KW-0812">Transmembrane</keyword>
<comment type="caution">
    <text evidence="13">The sequence shown here is derived from an EMBL/GenBank/DDBJ whole genome shotgun (WGS) entry which is preliminary data.</text>
</comment>
<dbReference type="InterPro" id="IPR046956">
    <property type="entry name" value="RLP23-like"/>
</dbReference>
<keyword evidence="7" id="KW-0677">Repeat</keyword>
<evidence type="ECO:0000256" key="9">
    <source>
        <dbReference type="ARBA" id="ARBA00023136"/>
    </source>
</evidence>
<protein>
    <submittedName>
        <fullName evidence="13">Putative leucine-rich repeat domain, L domain-containing protein</fullName>
    </submittedName>
</protein>
<dbReference type="InterPro" id="IPR032675">
    <property type="entry name" value="LRR_dom_sf"/>
</dbReference>
<keyword evidence="4" id="KW-0433">Leucine-rich repeat</keyword>